<keyword evidence="3" id="KW-1185">Reference proteome</keyword>
<dbReference type="AlphaFoldDB" id="A0AAD5R6E1"/>
<feature type="compositionally biased region" description="Pro residues" evidence="1">
    <location>
        <begin position="52"/>
        <end position="61"/>
    </location>
</feature>
<dbReference type="EMBL" id="JAHQIW010006770">
    <property type="protein sequence ID" value="KAJ1370353.1"/>
    <property type="molecule type" value="Genomic_DNA"/>
</dbReference>
<evidence type="ECO:0000256" key="1">
    <source>
        <dbReference type="SAM" id="MobiDB-lite"/>
    </source>
</evidence>
<evidence type="ECO:0000313" key="2">
    <source>
        <dbReference type="EMBL" id="KAJ1370353.1"/>
    </source>
</evidence>
<reference evidence="2" key="1">
    <citation type="submission" date="2021-06" db="EMBL/GenBank/DDBJ databases">
        <title>Parelaphostrongylus tenuis whole genome reference sequence.</title>
        <authorList>
            <person name="Garwood T.J."/>
            <person name="Larsen P.A."/>
            <person name="Fountain-Jones N.M."/>
            <person name="Garbe J.R."/>
            <person name="Macchietto M.G."/>
            <person name="Kania S.A."/>
            <person name="Gerhold R.W."/>
            <person name="Richards J.E."/>
            <person name="Wolf T.M."/>
        </authorList>
    </citation>
    <scope>NUCLEOTIDE SEQUENCE</scope>
    <source>
        <strain evidence="2">MNPRO001-30</strain>
        <tissue evidence="2">Meninges</tissue>
    </source>
</reference>
<dbReference type="Proteomes" id="UP001196413">
    <property type="component" value="Unassembled WGS sequence"/>
</dbReference>
<protein>
    <submittedName>
        <fullName evidence="2">Uncharacterized protein</fullName>
    </submittedName>
</protein>
<name>A0AAD5R6E1_PARTN</name>
<accession>A0AAD5R6E1</accession>
<gene>
    <name evidence="2" type="ORF">KIN20_032061</name>
</gene>
<organism evidence="2 3">
    <name type="scientific">Parelaphostrongylus tenuis</name>
    <name type="common">Meningeal worm</name>
    <dbReference type="NCBI Taxonomy" id="148309"/>
    <lineage>
        <taxon>Eukaryota</taxon>
        <taxon>Metazoa</taxon>
        <taxon>Ecdysozoa</taxon>
        <taxon>Nematoda</taxon>
        <taxon>Chromadorea</taxon>
        <taxon>Rhabditida</taxon>
        <taxon>Rhabditina</taxon>
        <taxon>Rhabditomorpha</taxon>
        <taxon>Strongyloidea</taxon>
        <taxon>Metastrongylidae</taxon>
        <taxon>Parelaphostrongylus</taxon>
    </lineage>
</organism>
<feature type="compositionally biased region" description="Low complexity" evidence="1">
    <location>
        <begin position="62"/>
        <end position="72"/>
    </location>
</feature>
<comment type="caution">
    <text evidence="2">The sequence shown here is derived from an EMBL/GenBank/DDBJ whole genome shotgun (WGS) entry which is preliminary data.</text>
</comment>
<feature type="region of interest" description="Disordered" evidence="1">
    <location>
        <begin position="48"/>
        <end position="72"/>
    </location>
</feature>
<proteinExistence type="predicted"/>
<sequence>MHSMTMRLKRGAPISSRVQSALDVASRAPKLRRVVSDGTRARDIQAVQPEPMIQPPVPPVPSVQQQVQSDQPPSTSQLVAAAAAAAAVSANGADIVAGPPTHAQCVHCGTRGPCPACIPCYCAYCPHSTAASGAATATLNPAPGQHPTVQQMAVPATPQFAHIAPPTQLSQMASAGLRYVHDAIFASHMLESMQRHPATAAAAATTTATAAARAAEPVWQAFAKFNRTLCTTANRGLPGSVEWTFGIAYVGQYRNASRAPWYGRATA</sequence>
<evidence type="ECO:0000313" key="3">
    <source>
        <dbReference type="Proteomes" id="UP001196413"/>
    </source>
</evidence>